<keyword evidence="7" id="KW-1133">Transmembrane helix</keyword>
<gene>
    <name evidence="9" type="ORF">HUK38_10865</name>
</gene>
<dbReference type="InterPro" id="IPR051263">
    <property type="entry name" value="C-type_cytochrome_biogenesis"/>
</dbReference>
<dbReference type="RefSeq" id="WP_182584354.1">
    <property type="nucleotide sequence ID" value="NZ_JABVCQ010000024.1"/>
</dbReference>
<keyword evidence="10" id="KW-1185">Reference proteome</keyword>
<keyword evidence="2 7" id="KW-0349">Heme</keyword>
<protein>
    <recommendedName>
        <fullName evidence="7">Cytochrome c-type biogenesis protein</fullName>
    </recommendedName>
</protein>
<dbReference type="Gene3D" id="1.10.8.640">
    <property type="entry name" value="Cytochrome C biogenesis protein"/>
    <property type="match status" value="1"/>
</dbReference>
<dbReference type="InterPro" id="IPR038297">
    <property type="entry name" value="CcmH/CycL/NrfF/Ccl2_sf"/>
</dbReference>
<evidence type="ECO:0000256" key="4">
    <source>
        <dbReference type="ARBA" id="ARBA00022729"/>
    </source>
</evidence>
<evidence type="ECO:0000256" key="3">
    <source>
        <dbReference type="ARBA" id="ARBA00022723"/>
    </source>
</evidence>
<dbReference type="FunFam" id="1.10.8.640:FF:000001">
    <property type="entry name" value="Cytochrome c-type biogenesis protein"/>
    <property type="match status" value="1"/>
</dbReference>
<dbReference type="Pfam" id="PF03918">
    <property type="entry name" value="CcmH"/>
    <property type="match status" value="1"/>
</dbReference>
<dbReference type="PANTHER" id="PTHR47870:SF1">
    <property type="entry name" value="CYTOCHROME C-TYPE BIOGENESIS PROTEIN CCMH"/>
    <property type="match status" value="1"/>
</dbReference>
<name>A0A839HHW4_9GAMM</name>
<dbReference type="EMBL" id="JABVCQ010000024">
    <property type="protein sequence ID" value="MBB1126726.1"/>
    <property type="molecule type" value="Genomic_DNA"/>
</dbReference>
<keyword evidence="7" id="KW-0472">Membrane</keyword>
<comment type="similarity">
    <text evidence="1 7">Belongs to the CcmH/CycL/Ccl2/NrfF family.</text>
</comment>
<dbReference type="GO" id="GO:0046872">
    <property type="term" value="F:metal ion binding"/>
    <property type="evidence" value="ECO:0007669"/>
    <property type="project" value="UniProtKB-KW"/>
</dbReference>
<keyword evidence="3 7" id="KW-0479">Metal-binding</keyword>
<evidence type="ECO:0000256" key="6">
    <source>
        <dbReference type="ARBA" id="ARBA00023004"/>
    </source>
</evidence>
<evidence type="ECO:0000256" key="2">
    <source>
        <dbReference type="ARBA" id="ARBA00022617"/>
    </source>
</evidence>
<comment type="function">
    <text evidence="7">Possible subunit of a heme lyase.</text>
</comment>
<dbReference type="AlphaFoldDB" id="A0A839HHW4"/>
<evidence type="ECO:0000259" key="8">
    <source>
        <dbReference type="Pfam" id="PF03918"/>
    </source>
</evidence>
<keyword evidence="6 7" id="KW-0408">Iron</keyword>
<evidence type="ECO:0000256" key="5">
    <source>
        <dbReference type="ARBA" id="ARBA00022748"/>
    </source>
</evidence>
<proteinExistence type="inferred from homology"/>
<dbReference type="PANTHER" id="PTHR47870">
    <property type="entry name" value="CYTOCHROME C-TYPE BIOGENESIS PROTEIN CCMH"/>
    <property type="match status" value="1"/>
</dbReference>
<feature type="transmembrane region" description="Helical" evidence="7">
    <location>
        <begin position="7"/>
        <end position="28"/>
    </location>
</feature>
<keyword evidence="5" id="KW-0201">Cytochrome c-type biogenesis</keyword>
<sequence>MIKHRLIRGGAVLIIIGFIHTAALGFTLEQFHFDSAQQETTFRELIGKLRCLVCQNESLAGSQAELAQDLRREVYEMLRAGKSEQEVISFLTTRYGDFILYDPPLKPSTYVLWFGPIILISIAAVFMLRLLLRGRSPLNRNDALDPQEQQRLNQLLAATIADPNNPTASSTIAEKSHP</sequence>
<dbReference type="GO" id="GO:0017004">
    <property type="term" value="P:cytochrome complex assembly"/>
    <property type="evidence" value="ECO:0007669"/>
    <property type="project" value="UniProtKB-KW"/>
</dbReference>
<keyword evidence="7" id="KW-0812">Transmembrane</keyword>
<comment type="caution">
    <text evidence="9">The sequence shown here is derived from an EMBL/GenBank/DDBJ whole genome shotgun (WGS) entry which is preliminary data.</text>
</comment>
<feature type="transmembrane region" description="Helical" evidence="7">
    <location>
        <begin position="110"/>
        <end position="132"/>
    </location>
</feature>
<dbReference type="CDD" id="cd16378">
    <property type="entry name" value="CcmH_N"/>
    <property type="match status" value="1"/>
</dbReference>
<dbReference type="GO" id="GO:0005886">
    <property type="term" value="C:plasma membrane"/>
    <property type="evidence" value="ECO:0007669"/>
    <property type="project" value="TreeGrafter"/>
</dbReference>
<evidence type="ECO:0000256" key="1">
    <source>
        <dbReference type="ARBA" id="ARBA00010342"/>
    </source>
</evidence>
<reference evidence="9 10" key="1">
    <citation type="journal article" date="2020" name="Arch. Microbiol.">
        <title>The genome sequence of the giant phototrophic gammaproteobacterium Thiospirillum jenense gives insight into its physiological properties and phylogenetic relationships.</title>
        <authorList>
            <person name="Imhoff J.F."/>
            <person name="Meyer T.E."/>
            <person name="Kyndt J.A."/>
        </authorList>
    </citation>
    <scope>NUCLEOTIDE SEQUENCE [LARGE SCALE GENOMIC DNA]</scope>
    <source>
        <strain evidence="9 10">DSM 216</strain>
    </source>
</reference>
<dbReference type="Proteomes" id="UP000548632">
    <property type="component" value="Unassembled WGS sequence"/>
</dbReference>
<accession>A0A839HHW4</accession>
<keyword evidence="4 7" id="KW-0732">Signal</keyword>
<organism evidence="9 10">
    <name type="scientific">Thiospirillum jenense</name>
    <dbReference type="NCBI Taxonomy" id="1653858"/>
    <lineage>
        <taxon>Bacteria</taxon>
        <taxon>Pseudomonadati</taxon>
        <taxon>Pseudomonadota</taxon>
        <taxon>Gammaproteobacteria</taxon>
        <taxon>Chromatiales</taxon>
        <taxon>Chromatiaceae</taxon>
        <taxon>Thiospirillum</taxon>
    </lineage>
</organism>
<evidence type="ECO:0000256" key="7">
    <source>
        <dbReference type="RuleBase" id="RU364112"/>
    </source>
</evidence>
<evidence type="ECO:0000313" key="9">
    <source>
        <dbReference type="EMBL" id="MBB1126726.1"/>
    </source>
</evidence>
<evidence type="ECO:0000313" key="10">
    <source>
        <dbReference type="Proteomes" id="UP000548632"/>
    </source>
</evidence>
<feature type="domain" description="CcmH/CycL/Ccl2/NrfF N-terminal" evidence="8">
    <location>
        <begin position="20"/>
        <end position="156"/>
    </location>
</feature>
<dbReference type="InterPro" id="IPR005616">
    <property type="entry name" value="CcmH/CycL/Ccl2/NrfF_N"/>
</dbReference>